<gene>
    <name evidence="1" type="ORF">D8790_06560</name>
</gene>
<evidence type="ECO:0000313" key="2">
    <source>
        <dbReference type="Proteomes" id="UP000278843"/>
    </source>
</evidence>
<dbReference type="EMBL" id="RJPU01000004">
    <property type="protein sequence ID" value="RSJ94923.1"/>
    <property type="molecule type" value="Genomic_DNA"/>
</dbReference>
<organism evidence="1 2">
    <name type="scientific">Streptococcus cristatus</name>
    <dbReference type="NCBI Taxonomy" id="45634"/>
    <lineage>
        <taxon>Bacteria</taxon>
        <taxon>Bacillati</taxon>
        <taxon>Bacillota</taxon>
        <taxon>Bacilli</taxon>
        <taxon>Lactobacillales</taxon>
        <taxon>Streptococcaceae</taxon>
        <taxon>Streptococcus</taxon>
    </lineage>
</organism>
<dbReference type="AlphaFoldDB" id="A0A3R9MFC1"/>
<sequence>MNIYATHFKLANIANQACRDGIVQIKSYSTDFLLKLL</sequence>
<proteinExistence type="predicted"/>
<comment type="caution">
    <text evidence="1">The sequence shown here is derived from an EMBL/GenBank/DDBJ whole genome shotgun (WGS) entry which is preliminary data.</text>
</comment>
<protein>
    <submittedName>
        <fullName evidence="1">Uncharacterized protein</fullName>
    </submittedName>
</protein>
<accession>A0A3R9MFC1</accession>
<evidence type="ECO:0000313" key="1">
    <source>
        <dbReference type="EMBL" id="RSJ94923.1"/>
    </source>
</evidence>
<dbReference type="Proteomes" id="UP000278843">
    <property type="component" value="Unassembled WGS sequence"/>
</dbReference>
<name>A0A3R9MFC1_STRCR</name>
<reference evidence="1 2" key="1">
    <citation type="submission" date="2018-11" db="EMBL/GenBank/DDBJ databases">
        <title>Species Designations Belie Phenotypic and Genotypic Heterogeneity in Oral Streptococci.</title>
        <authorList>
            <person name="Velsko I."/>
        </authorList>
    </citation>
    <scope>NUCLEOTIDE SEQUENCE [LARGE SCALE GENOMIC DNA]</scope>
    <source>
        <strain evidence="1 2">BCC13</strain>
    </source>
</reference>